<gene>
    <name evidence="4" type="ORF">BRAFLDRAFT_92266</name>
</gene>
<dbReference type="AlphaFoldDB" id="C3ZUI9"/>
<dbReference type="InterPro" id="IPR000421">
    <property type="entry name" value="FA58C"/>
</dbReference>
<dbReference type="PROSITE" id="PS50068">
    <property type="entry name" value="LDLRA_2"/>
    <property type="match status" value="3"/>
</dbReference>
<keyword evidence="1 2" id="KW-1015">Disulfide bond</keyword>
<dbReference type="SUPFAM" id="SSF57424">
    <property type="entry name" value="LDL receptor-like module"/>
    <property type="match status" value="3"/>
</dbReference>
<dbReference type="Gene3D" id="4.10.400.10">
    <property type="entry name" value="Low-density Lipoprotein Receptor"/>
    <property type="match status" value="3"/>
</dbReference>
<accession>C3ZUI9</accession>
<proteinExistence type="predicted"/>
<dbReference type="InterPro" id="IPR036055">
    <property type="entry name" value="LDL_receptor-like_sf"/>
</dbReference>
<dbReference type="Pfam" id="PF00057">
    <property type="entry name" value="Ldl_recept_a"/>
    <property type="match status" value="2"/>
</dbReference>
<name>C3ZUI9_BRAFL</name>
<feature type="disulfide bond" evidence="2">
    <location>
        <begin position="145"/>
        <end position="157"/>
    </location>
</feature>
<dbReference type="Pfam" id="PF00754">
    <property type="entry name" value="F5_F8_type_C"/>
    <property type="match status" value="2"/>
</dbReference>
<feature type="disulfide bond" evidence="2">
    <location>
        <begin position="75"/>
        <end position="90"/>
    </location>
</feature>
<evidence type="ECO:0000313" key="4">
    <source>
        <dbReference type="EMBL" id="EEN43828.1"/>
    </source>
</evidence>
<dbReference type="InterPro" id="IPR023415">
    <property type="entry name" value="LDLR_class-A_CS"/>
</dbReference>
<reference evidence="4" key="1">
    <citation type="journal article" date="2008" name="Nature">
        <title>The amphioxus genome and the evolution of the chordate karyotype.</title>
        <authorList>
            <consortium name="US DOE Joint Genome Institute (JGI-PGF)"/>
            <person name="Putnam N.H."/>
            <person name="Butts T."/>
            <person name="Ferrier D.E.K."/>
            <person name="Furlong R.F."/>
            <person name="Hellsten U."/>
            <person name="Kawashima T."/>
            <person name="Robinson-Rechavi M."/>
            <person name="Shoguchi E."/>
            <person name="Terry A."/>
            <person name="Yu J.-K."/>
            <person name="Benito-Gutierrez E.L."/>
            <person name="Dubchak I."/>
            <person name="Garcia-Fernandez J."/>
            <person name="Gibson-Brown J.J."/>
            <person name="Grigoriev I.V."/>
            <person name="Horton A.C."/>
            <person name="de Jong P.J."/>
            <person name="Jurka J."/>
            <person name="Kapitonov V.V."/>
            <person name="Kohara Y."/>
            <person name="Kuroki Y."/>
            <person name="Lindquist E."/>
            <person name="Lucas S."/>
            <person name="Osoegawa K."/>
            <person name="Pennacchio L.A."/>
            <person name="Salamov A.A."/>
            <person name="Satou Y."/>
            <person name="Sauka-Spengler T."/>
            <person name="Schmutz J."/>
            <person name="Shin-I T."/>
            <person name="Toyoda A."/>
            <person name="Bronner-Fraser M."/>
            <person name="Fujiyama A."/>
            <person name="Holland L.Z."/>
            <person name="Holland P.W.H."/>
            <person name="Satoh N."/>
            <person name="Rokhsar D.S."/>
        </authorList>
    </citation>
    <scope>NUCLEOTIDE SEQUENCE [LARGE SCALE GENOMIC DNA]</scope>
    <source>
        <strain evidence="4">S238N-H82</strain>
        <tissue evidence="4">Testes</tissue>
    </source>
</reference>
<feature type="disulfide bond" evidence="2">
    <location>
        <begin position="164"/>
        <end position="179"/>
    </location>
</feature>
<protein>
    <recommendedName>
        <fullName evidence="3">F5/8 type C domain-containing protein</fullName>
    </recommendedName>
</protein>
<dbReference type="CDD" id="cd00112">
    <property type="entry name" value="LDLa"/>
    <property type="match status" value="3"/>
</dbReference>
<dbReference type="PRINTS" id="PR00261">
    <property type="entry name" value="LDLRECEPTOR"/>
</dbReference>
<dbReference type="SUPFAM" id="SSF49785">
    <property type="entry name" value="Galactose-binding domain-like"/>
    <property type="match status" value="2"/>
</dbReference>
<dbReference type="PANTHER" id="PTHR24543:SF325">
    <property type="entry name" value="F5_8 TYPE C DOMAIN-CONTAINING PROTEIN"/>
    <property type="match status" value="1"/>
</dbReference>
<dbReference type="CDD" id="cd00057">
    <property type="entry name" value="FA58C"/>
    <property type="match status" value="1"/>
</dbReference>
<comment type="caution">
    <text evidence="2">Lacks conserved residue(s) required for the propagation of feature annotation.</text>
</comment>
<dbReference type="SMART" id="SM00231">
    <property type="entry name" value="FA58C"/>
    <property type="match status" value="1"/>
</dbReference>
<dbReference type="Gene3D" id="2.60.120.260">
    <property type="entry name" value="Galactose-binding domain-like"/>
    <property type="match status" value="2"/>
</dbReference>
<sequence>MAAPMFGNKNFGQDRPLTITSHPELRHTSRHAPQNKMAASMFGNKNFGSKSNTVCTVVEFQCENSGSCVTPSGVCNGLPDCGDASDELLCQSCAEKGLWQCDSAMCINNASLECDGKCLPKYRACNGIDDCTNGEDEINCTSGGCGARQFPCEDGTCLLESQLCDNLTDCSGGEDEEDCGDVLPPGFPLGLTSRYIPDVFINASSEYKPEFAASQVRHTGYCWVPLSVVDQWLQVYFGKTTDVTGVVISGGGANWDLGSWVTSFTLAFSMDGASWAPYEGHSNSVQVFQGNRDRYNRVSRPLPTGVTSRYIRLYPTGFEGWVAMVMEVYVTNDEDNWLENGEYVPLGVGLDLNNPAVAPKIPDLYMTASSREEDFFPWLARLNNGAGQQQGAYWVPIPWGNIWLNIWLQIKHSKLYKVAGVVTQGAYNRDCWVTSYRLEFSVNGQTWRPYTNGTGGEIDSQFLPCGDDVSPGDDTEVFHESEACDGIEDCPSGKDEDCDGEWLIFIHSWYMLRTVASQSLAH</sequence>
<dbReference type="PROSITE" id="PS50022">
    <property type="entry name" value="FA58C_3"/>
    <property type="match status" value="2"/>
</dbReference>
<evidence type="ECO:0000256" key="1">
    <source>
        <dbReference type="ARBA" id="ARBA00023157"/>
    </source>
</evidence>
<evidence type="ECO:0000259" key="3">
    <source>
        <dbReference type="PROSITE" id="PS50022"/>
    </source>
</evidence>
<organism>
    <name type="scientific">Branchiostoma floridae</name>
    <name type="common">Florida lancelet</name>
    <name type="synonym">Amphioxus</name>
    <dbReference type="NCBI Taxonomy" id="7739"/>
    <lineage>
        <taxon>Eukaryota</taxon>
        <taxon>Metazoa</taxon>
        <taxon>Chordata</taxon>
        <taxon>Cephalochordata</taxon>
        <taxon>Leptocardii</taxon>
        <taxon>Amphioxiformes</taxon>
        <taxon>Branchiostomatidae</taxon>
        <taxon>Branchiostoma</taxon>
    </lineage>
</organism>
<feature type="domain" description="F5/8 type C" evidence="3">
    <location>
        <begin position="345"/>
        <end position="452"/>
    </location>
</feature>
<evidence type="ECO:0000256" key="2">
    <source>
        <dbReference type="PROSITE-ProRule" id="PRU00124"/>
    </source>
</evidence>
<feature type="domain" description="F5/8 type C" evidence="3">
    <location>
        <begin position="182"/>
        <end position="331"/>
    </location>
</feature>
<dbReference type="PROSITE" id="PS01209">
    <property type="entry name" value="LDLRA_1"/>
    <property type="match status" value="2"/>
</dbReference>
<dbReference type="EMBL" id="GG666683">
    <property type="protein sequence ID" value="EEN43828.1"/>
    <property type="molecule type" value="Genomic_DNA"/>
</dbReference>
<dbReference type="eggNOG" id="KOG3509">
    <property type="taxonomic scope" value="Eukaryota"/>
</dbReference>
<dbReference type="SMART" id="SM00192">
    <property type="entry name" value="LDLa"/>
    <property type="match status" value="3"/>
</dbReference>
<dbReference type="InterPro" id="IPR008979">
    <property type="entry name" value="Galactose-bd-like_sf"/>
</dbReference>
<dbReference type="InterPro" id="IPR002172">
    <property type="entry name" value="LDrepeatLR_classA_rpt"/>
</dbReference>
<feature type="disulfide bond" evidence="2">
    <location>
        <begin position="125"/>
        <end position="140"/>
    </location>
</feature>
<dbReference type="InParanoid" id="C3ZUI9"/>
<feature type="disulfide bond" evidence="2">
    <location>
        <begin position="152"/>
        <end position="170"/>
    </location>
</feature>
<dbReference type="PANTHER" id="PTHR24543">
    <property type="entry name" value="MULTICOPPER OXIDASE-RELATED"/>
    <property type="match status" value="1"/>
</dbReference>